<accession>A0A6A6L0X9</accession>
<evidence type="ECO:0000313" key="3">
    <source>
        <dbReference type="Proteomes" id="UP000467840"/>
    </source>
</evidence>
<dbReference type="PANTHER" id="PTHR35741:SF1">
    <property type="entry name" value="FACTOR CWC22-LIKE PROTEIN, PUTATIVE (DUF3245)-RELATED"/>
    <property type="match status" value="1"/>
</dbReference>
<keyword evidence="3" id="KW-1185">Reference proteome</keyword>
<evidence type="ECO:0000256" key="1">
    <source>
        <dbReference type="SAM" id="MobiDB-lite"/>
    </source>
</evidence>
<feature type="compositionally biased region" description="Acidic residues" evidence="1">
    <location>
        <begin position="58"/>
        <end position="67"/>
    </location>
</feature>
<sequence>MFLLIGAKFVRQSKVGPLNDSVERKLHATSEAGKRKAAKSVEESFPSTREGHNGNDKDIDDDDSDGESENRTSAFAKKRAGPPTSSLQERRTQLPYSESAMRFRKKIKEGGIVASDNLQARLSWEKTFHYIPHHIRLEDPLRQLSDMWPFWTVLGVPFKFGAE</sequence>
<dbReference type="Proteomes" id="UP000467840">
    <property type="component" value="Chromosome 7"/>
</dbReference>
<evidence type="ECO:0000313" key="2">
    <source>
        <dbReference type="EMBL" id="KAF2293833.1"/>
    </source>
</evidence>
<reference evidence="2 3" key="1">
    <citation type="journal article" date="2020" name="Mol. Plant">
        <title>The Chromosome-Based Rubber Tree Genome Provides New Insights into Spurge Genome Evolution and Rubber Biosynthesis.</title>
        <authorList>
            <person name="Liu J."/>
            <person name="Shi C."/>
            <person name="Shi C.C."/>
            <person name="Li W."/>
            <person name="Zhang Q.J."/>
            <person name="Zhang Y."/>
            <person name="Li K."/>
            <person name="Lu H.F."/>
            <person name="Shi C."/>
            <person name="Zhu S.T."/>
            <person name="Xiao Z.Y."/>
            <person name="Nan H."/>
            <person name="Yue Y."/>
            <person name="Zhu X.G."/>
            <person name="Wu Y."/>
            <person name="Hong X.N."/>
            <person name="Fan G.Y."/>
            <person name="Tong Y."/>
            <person name="Zhang D."/>
            <person name="Mao C.L."/>
            <person name="Liu Y.L."/>
            <person name="Hao S.J."/>
            <person name="Liu W.Q."/>
            <person name="Lv M.Q."/>
            <person name="Zhang H.B."/>
            <person name="Liu Y."/>
            <person name="Hu-Tang G.R."/>
            <person name="Wang J.P."/>
            <person name="Wang J.H."/>
            <person name="Sun Y.H."/>
            <person name="Ni S.B."/>
            <person name="Chen W.B."/>
            <person name="Zhang X.C."/>
            <person name="Jiao Y.N."/>
            <person name="Eichler E.E."/>
            <person name="Li G.H."/>
            <person name="Liu X."/>
            <person name="Gao L.Z."/>
        </authorList>
    </citation>
    <scope>NUCLEOTIDE SEQUENCE [LARGE SCALE GENOMIC DNA]</scope>
    <source>
        <strain evidence="3">cv. GT1</strain>
        <tissue evidence="2">Leaf</tissue>
    </source>
</reference>
<dbReference type="EMBL" id="JAAGAX010000013">
    <property type="protein sequence ID" value="KAF2293833.1"/>
    <property type="molecule type" value="Genomic_DNA"/>
</dbReference>
<organism evidence="2 3">
    <name type="scientific">Hevea brasiliensis</name>
    <name type="common">Para rubber tree</name>
    <name type="synonym">Siphonia brasiliensis</name>
    <dbReference type="NCBI Taxonomy" id="3981"/>
    <lineage>
        <taxon>Eukaryota</taxon>
        <taxon>Viridiplantae</taxon>
        <taxon>Streptophyta</taxon>
        <taxon>Embryophyta</taxon>
        <taxon>Tracheophyta</taxon>
        <taxon>Spermatophyta</taxon>
        <taxon>Magnoliopsida</taxon>
        <taxon>eudicotyledons</taxon>
        <taxon>Gunneridae</taxon>
        <taxon>Pentapetalae</taxon>
        <taxon>rosids</taxon>
        <taxon>fabids</taxon>
        <taxon>Malpighiales</taxon>
        <taxon>Euphorbiaceae</taxon>
        <taxon>Crotonoideae</taxon>
        <taxon>Micrandreae</taxon>
        <taxon>Hevea</taxon>
    </lineage>
</organism>
<gene>
    <name evidence="2" type="ORF">GH714_005048</name>
</gene>
<name>A0A6A6L0X9_HEVBR</name>
<dbReference type="PANTHER" id="PTHR35741">
    <property type="entry name" value="FACTOR CWC22-LIKE PROTEIN, PUTATIVE (DUF3245)-RELATED"/>
    <property type="match status" value="1"/>
</dbReference>
<protein>
    <submittedName>
        <fullName evidence="2">Uncharacterized protein</fullName>
    </submittedName>
</protein>
<feature type="compositionally biased region" description="Basic and acidic residues" evidence="1">
    <location>
        <begin position="21"/>
        <end position="42"/>
    </location>
</feature>
<proteinExistence type="predicted"/>
<comment type="caution">
    <text evidence="2">The sequence shown here is derived from an EMBL/GenBank/DDBJ whole genome shotgun (WGS) entry which is preliminary data.</text>
</comment>
<feature type="region of interest" description="Disordered" evidence="1">
    <location>
        <begin position="14"/>
        <end position="97"/>
    </location>
</feature>
<dbReference type="AlphaFoldDB" id="A0A6A6L0X9"/>